<feature type="signal peptide" evidence="1">
    <location>
        <begin position="1"/>
        <end position="25"/>
    </location>
</feature>
<proteinExistence type="predicted"/>
<accession>A0ABS9ZYG0</accession>
<reference evidence="2" key="1">
    <citation type="submission" date="2022-03" db="EMBL/GenBank/DDBJ databases">
        <authorList>
            <person name="Woo C.Y."/>
        </authorList>
    </citation>
    <scope>NUCLEOTIDE SEQUENCE</scope>
    <source>
        <strain evidence="2">CYS-01</strain>
    </source>
</reference>
<evidence type="ECO:0000313" key="2">
    <source>
        <dbReference type="EMBL" id="MCJ0743325.1"/>
    </source>
</evidence>
<keyword evidence="3" id="KW-1185">Reference proteome</keyword>
<name>A0ABS9ZYG0_9SPHI</name>
<organism evidence="2 3">
    <name type="scientific">Pedobacter montanisoli</name>
    <dbReference type="NCBI Taxonomy" id="2923277"/>
    <lineage>
        <taxon>Bacteria</taxon>
        <taxon>Pseudomonadati</taxon>
        <taxon>Bacteroidota</taxon>
        <taxon>Sphingobacteriia</taxon>
        <taxon>Sphingobacteriales</taxon>
        <taxon>Sphingobacteriaceae</taxon>
        <taxon>Pedobacter</taxon>
    </lineage>
</organism>
<dbReference type="EMBL" id="JALGBH010000002">
    <property type="protein sequence ID" value="MCJ0743325.1"/>
    <property type="molecule type" value="Genomic_DNA"/>
</dbReference>
<evidence type="ECO:0000256" key="1">
    <source>
        <dbReference type="SAM" id="SignalP"/>
    </source>
</evidence>
<evidence type="ECO:0000313" key="3">
    <source>
        <dbReference type="Proteomes" id="UP001165460"/>
    </source>
</evidence>
<protein>
    <recommendedName>
        <fullName evidence="4">Outer membrane protein beta-barrel domain-containing protein</fullName>
    </recommendedName>
</protein>
<dbReference type="Proteomes" id="UP001165460">
    <property type="component" value="Unassembled WGS sequence"/>
</dbReference>
<dbReference type="RefSeq" id="WP_243362467.1">
    <property type="nucleotide sequence ID" value="NZ_JALGBH010000002.1"/>
</dbReference>
<dbReference type="Pfam" id="PF20230">
    <property type="entry name" value="DUF6588"/>
    <property type="match status" value="1"/>
</dbReference>
<sequence length="330" mass="35549">MKTYFNLLKKGALIGSLLLPLGVSAQDQVSDLMKGSPEDAGKLANAYLTPALNGFGLGLNSGWYNSAKAKNTLRFDLRFTATAAFVPQSDRTFDVNSLGLKTMSAVGSSITPTISGPDQTGARMRLNSNGQEFNLPEGIGVSIVPSPQIQLTVGLPKNIDVSLRYIPKIDLNDFGKVDLFGAGAKIEVLPLILGKVDKIVPVDVAIAVGYTQFNWDIPLEVGDNSKHDQHISTKIKGLNIDAIVSKRFLFFTPFASVGFNNSNADIRALGTYQFGSDTVVDPFTIKQDYVNGLKASVGFQLHLAFFRLYGSYTQSKYGYVNAGIGFGMGK</sequence>
<dbReference type="InterPro" id="IPR046495">
    <property type="entry name" value="DUF6588"/>
</dbReference>
<feature type="chain" id="PRO_5045838198" description="Outer membrane protein beta-barrel domain-containing protein" evidence="1">
    <location>
        <begin position="26"/>
        <end position="330"/>
    </location>
</feature>
<comment type="caution">
    <text evidence="2">The sequence shown here is derived from an EMBL/GenBank/DDBJ whole genome shotgun (WGS) entry which is preliminary data.</text>
</comment>
<evidence type="ECO:0008006" key="4">
    <source>
        <dbReference type="Google" id="ProtNLM"/>
    </source>
</evidence>
<keyword evidence="1" id="KW-0732">Signal</keyword>
<gene>
    <name evidence="2" type="ORF">MMF97_11425</name>
</gene>